<dbReference type="PROSITE" id="PS51071">
    <property type="entry name" value="HTH_RPIR"/>
    <property type="match status" value="1"/>
</dbReference>
<dbReference type="OrthoDB" id="2930at2"/>
<dbReference type="InterPro" id="IPR047640">
    <property type="entry name" value="RpiR-like"/>
</dbReference>
<evidence type="ECO:0000313" key="8">
    <source>
        <dbReference type="Proteomes" id="UP000036834"/>
    </source>
</evidence>
<dbReference type="SUPFAM" id="SSF46689">
    <property type="entry name" value="Homeodomain-like"/>
    <property type="match status" value="1"/>
</dbReference>
<reference evidence="8" key="1">
    <citation type="submission" date="2015-07" db="EMBL/GenBank/DDBJ databases">
        <title>Genome sequencing project for genomic taxonomy and phylogenomics of Bacillus-like bacteria.</title>
        <authorList>
            <person name="Liu B."/>
            <person name="Wang J."/>
            <person name="Zhu Y."/>
            <person name="Liu G."/>
            <person name="Chen Q."/>
            <person name="Chen Z."/>
            <person name="Lan J."/>
            <person name="Che J."/>
            <person name="Ge C."/>
            <person name="Shi H."/>
            <person name="Pan Z."/>
            <person name="Liu X."/>
        </authorList>
    </citation>
    <scope>NUCLEOTIDE SEQUENCE [LARGE SCALE GENOMIC DNA]</scope>
    <source>
        <strain evidence="8">DSM 9887</strain>
    </source>
</reference>
<feature type="domain" description="HTH rpiR-type" evidence="4">
    <location>
        <begin position="2"/>
        <end position="78"/>
    </location>
</feature>
<dbReference type="STRING" id="54915.ADS79_31625"/>
<dbReference type="InterPro" id="IPR001347">
    <property type="entry name" value="SIS_dom"/>
</dbReference>
<dbReference type="InterPro" id="IPR000281">
    <property type="entry name" value="HTH_RpiR"/>
</dbReference>
<accession>A0A0K9YK04</accession>
<dbReference type="PANTHER" id="PTHR30514:SF18">
    <property type="entry name" value="RPIR-FAMILY TRANSCRIPTIONAL REGULATOR"/>
    <property type="match status" value="1"/>
</dbReference>
<dbReference type="EMBL" id="BJON01000010">
    <property type="protein sequence ID" value="GED69024.1"/>
    <property type="molecule type" value="Genomic_DNA"/>
</dbReference>
<evidence type="ECO:0000259" key="5">
    <source>
        <dbReference type="PROSITE" id="PS51464"/>
    </source>
</evidence>
<dbReference type="GO" id="GO:0003700">
    <property type="term" value="F:DNA-binding transcription factor activity"/>
    <property type="evidence" value="ECO:0007669"/>
    <property type="project" value="InterPro"/>
</dbReference>
<sequence length="290" mass="32280">METVQERIRKIFPDLTNQQKLAAKYILAEPKEVALHPAKVVGALSGTSETTIIRLSYALSYSGYSELQNEIRSSLLERVPQDKALKSFLNAAEEIRGRTDLITFSMEQDVAYIRQTLGELREEQLQQAVASILAAKQIIVVGFRSSYSSAHWLTFNLNVIRGNARLYNGPIDDVNHLINQIDKDWLVIAFSFPRYISETILFAQAAKDKGATILGITDDELSPLGPIADQVLKVYAPSPIAIKGMASIFAMLNILVSGVVQADGEQIQKRIAEYEDSSRQIYPFVDSTEI</sequence>
<evidence type="ECO:0000259" key="4">
    <source>
        <dbReference type="PROSITE" id="PS51071"/>
    </source>
</evidence>
<proteinExistence type="predicted"/>
<dbReference type="GO" id="GO:1901135">
    <property type="term" value="P:carbohydrate derivative metabolic process"/>
    <property type="evidence" value="ECO:0007669"/>
    <property type="project" value="InterPro"/>
</dbReference>
<dbReference type="EMBL" id="LGIQ01000017">
    <property type="protein sequence ID" value="KNB68530.1"/>
    <property type="molecule type" value="Genomic_DNA"/>
</dbReference>
<evidence type="ECO:0000256" key="1">
    <source>
        <dbReference type="ARBA" id="ARBA00023015"/>
    </source>
</evidence>
<dbReference type="InterPro" id="IPR046348">
    <property type="entry name" value="SIS_dom_sf"/>
</dbReference>
<dbReference type="Gene3D" id="3.40.50.10490">
    <property type="entry name" value="Glucose-6-phosphate isomerase like protein, domain 1"/>
    <property type="match status" value="1"/>
</dbReference>
<keyword evidence="9" id="KW-1185">Reference proteome</keyword>
<reference evidence="7" key="2">
    <citation type="submission" date="2015-07" db="EMBL/GenBank/DDBJ databases">
        <title>MeaNS - Measles Nucleotide Surveillance Program.</title>
        <authorList>
            <person name="Tran T."/>
            <person name="Druce J."/>
        </authorList>
    </citation>
    <scope>NUCLEOTIDE SEQUENCE</scope>
    <source>
        <strain evidence="7">DSM 9887</strain>
    </source>
</reference>
<dbReference type="InterPro" id="IPR036388">
    <property type="entry name" value="WH-like_DNA-bd_sf"/>
</dbReference>
<dbReference type="SUPFAM" id="SSF53697">
    <property type="entry name" value="SIS domain"/>
    <property type="match status" value="1"/>
</dbReference>
<keyword evidence="2" id="KW-0238">DNA-binding</keyword>
<evidence type="ECO:0000256" key="3">
    <source>
        <dbReference type="ARBA" id="ARBA00023163"/>
    </source>
</evidence>
<dbReference type="InterPro" id="IPR035472">
    <property type="entry name" value="RpiR-like_SIS"/>
</dbReference>
<dbReference type="Pfam" id="PF01380">
    <property type="entry name" value="SIS"/>
    <property type="match status" value="1"/>
</dbReference>
<dbReference type="GO" id="GO:0097367">
    <property type="term" value="F:carbohydrate derivative binding"/>
    <property type="evidence" value="ECO:0007669"/>
    <property type="project" value="InterPro"/>
</dbReference>
<keyword evidence="1" id="KW-0805">Transcription regulation</keyword>
<dbReference type="Pfam" id="PF01418">
    <property type="entry name" value="HTH_6"/>
    <property type="match status" value="1"/>
</dbReference>
<dbReference type="PANTHER" id="PTHR30514">
    <property type="entry name" value="GLUCOKINASE"/>
    <property type="match status" value="1"/>
</dbReference>
<evidence type="ECO:0000313" key="7">
    <source>
        <dbReference type="EMBL" id="KNB68530.1"/>
    </source>
</evidence>
<organism evidence="7 8">
    <name type="scientific">Brevibacillus reuszeri</name>
    <dbReference type="NCBI Taxonomy" id="54915"/>
    <lineage>
        <taxon>Bacteria</taxon>
        <taxon>Bacillati</taxon>
        <taxon>Bacillota</taxon>
        <taxon>Bacilli</taxon>
        <taxon>Bacillales</taxon>
        <taxon>Paenibacillaceae</taxon>
        <taxon>Brevibacillus</taxon>
    </lineage>
</organism>
<evidence type="ECO:0000256" key="2">
    <source>
        <dbReference type="ARBA" id="ARBA00023125"/>
    </source>
</evidence>
<name>A0A0K9YK04_9BACL</name>
<dbReference type="CDD" id="cd05013">
    <property type="entry name" value="SIS_RpiR"/>
    <property type="match status" value="1"/>
</dbReference>
<dbReference type="RefSeq" id="WP_049742459.1">
    <property type="nucleotide sequence ID" value="NZ_BJON01000010.1"/>
</dbReference>
<dbReference type="AlphaFoldDB" id="A0A0K9YK04"/>
<comment type="caution">
    <text evidence="7">The sequence shown here is derived from an EMBL/GenBank/DDBJ whole genome shotgun (WGS) entry which is preliminary data.</text>
</comment>
<dbReference type="InterPro" id="IPR009057">
    <property type="entry name" value="Homeodomain-like_sf"/>
</dbReference>
<evidence type="ECO:0000313" key="6">
    <source>
        <dbReference type="EMBL" id="GED69024.1"/>
    </source>
</evidence>
<gene>
    <name evidence="7" type="ORF">ADS79_31625</name>
    <name evidence="6" type="ORF">BRE01_27260</name>
</gene>
<evidence type="ECO:0000313" key="9">
    <source>
        <dbReference type="Proteomes" id="UP000319578"/>
    </source>
</evidence>
<dbReference type="PROSITE" id="PS51464">
    <property type="entry name" value="SIS"/>
    <property type="match status" value="1"/>
</dbReference>
<dbReference type="PATRIC" id="fig|54915.3.peg.418"/>
<dbReference type="Proteomes" id="UP000036834">
    <property type="component" value="Unassembled WGS sequence"/>
</dbReference>
<dbReference type="GO" id="GO:0003677">
    <property type="term" value="F:DNA binding"/>
    <property type="evidence" value="ECO:0007669"/>
    <property type="project" value="UniProtKB-KW"/>
</dbReference>
<feature type="domain" description="SIS" evidence="5">
    <location>
        <begin position="128"/>
        <end position="265"/>
    </location>
</feature>
<dbReference type="Gene3D" id="1.10.10.10">
    <property type="entry name" value="Winged helix-like DNA-binding domain superfamily/Winged helix DNA-binding domain"/>
    <property type="match status" value="1"/>
</dbReference>
<reference evidence="6 9" key="3">
    <citation type="submission" date="2019-06" db="EMBL/GenBank/DDBJ databases">
        <title>Whole genome shotgun sequence of Brevibacillus reuszeri NBRC 15719.</title>
        <authorList>
            <person name="Hosoyama A."/>
            <person name="Uohara A."/>
            <person name="Ohji S."/>
            <person name="Ichikawa N."/>
        </authorList>
    </citation>
    <scope>NUCLEOTIDE SEQUENCE [LARGE SCALE GENOMIC DNA]</scope>
    <source>
        <strain evidence="6 9">NBRC 15719</strain>
    </source>
</reference>
<protein>
    <submittedName>
        <fullName evidence="6 7">Transcriptional regulator</fullName>
    </submittedName>
</protein>
<dbReference type="Proteomes" id="UP000319578">
    <property type="component" value="Unassembled WGS sequence"/>
</dbReference>
<keyword evidence="3" id="KW-0804">Transcription</keyword>